<dbReference type="PRINTS" id="PR00081">
    <property type="entry name" value="GDHRDH"/>
</dbReference>
<dbReference type="PANTHER" id="PTHR43157:SF31">
    <property type="entry name" value="PHOSPHATIDYLINOSITOL-GLYCAN BIOSYNTHESIS CLASS F PROTEIN"/>
    <property type="match status" value="1"/>
</dbReference>
<reference evidence="2 3" key="1">
    <citation type="submission" date="2024-01" db="EMBL/GenBank/DDBJ databases">
        <title>A draft genome for the cacao thread blight pathogen Marasmiellus scandens.</title>
        <authorList>
            <person name="Baruah I.K."/>
            <person name="Leung J."/>
            <person name="Bukari Y."/>
            <person name="Amoako-Attah I."/>
            <person name="Meinhardt L.W."/>
            <person name="Bailey B.A."/>
            <person name="Cohen S.P."/>
        </authorList>
    </citation>
    <scope>NUCLEOTIDE SEQUENCE [LARGE SCALE GENOMIC DNA]</scope>
    <source>
        <strain evidence="2 3">GH-19</strain>
    </source>
</reference>
<dbReference type="InterPro" id="IPR002347">
    <property type="entry name" value="SDR_fam"/>
</dbReference>
<sequence>MPGRKTVSEEDLVDLHGKVAIVTGGNTGVGYATIQMMARNGAKVYMAARDEGRAMEAIEKLKKEGINDGSVHWLKLDLSDPRMAQSAGKEFLGKEQRLDILVNNAARGSFGPYKLDKDGLLDIMVTNHISHFVLTETLLPLMKTTAKEPDSDVRVVNVSSLAHTRVKPESYATKDSLNKDYGESVGGYLDTYGNSKLANVLHIKELQKRLNSESIPITCISAHPGAIKTVGSDGFLASLPYFGWIIKNYIGPLFFGPWRKGAMTVGYAAAGKEVKEQREKWQGVYLTPIATITKPSQYALDERLAKELYDTTEKVVKDLGL</sequence>
<protein>
    <submittedName>
        <fullName evidence="2">Vacuolar protein sorting-associated protein 45</fullName>
    </submittedName>
</protein>
<name>A0ABR1JUJ7_9AGAR</name>
<gene>
    <name evidence="2" type="primary">VPS45_3</name>
    <name evidence="2" type="ORF">VKT23_005400</name>
</gene>
<evidence type="ECO:0000313" key="3">
    <source>
        <dbReference type="Proteomes" id="UP001498398"/>
    </source>
</evidence>
<keyword evidence="3" id="KW-1185">Reference proteome</keyword>
<proteinExistence type="predicted"/>
<dbReference type="SUPFAM" id="SSF51735">
    <property type="entry name" value="NAD(P)-binding Rossmann-fold domains"/>
    <property type="match status" value="1"/>
</dbReference>
<dbReference type="EMBL" id="JBANRG010000006">
    <property type="protein sequence ID" value="KAK7465422.1"/>
    <property type="molecule type" value="Genomic_DNA"/>
</dbReference>
<dbReference type="InterPro" id="IPR036291">
    <property type="entry name" value="NAD(P)-bd_dom_sf"/>
</dbReference>
<dbReference type="Gene3D" id="3.40.50.720">
    <property type="entry name" value="NAD(P)-binding Rossmann-like Domain"/>
    <property type="match status" value="1"/>
</dbReference>
<accession>A0ABR1JUJ7</accession>
<dbReference type="PANTHER" id="PTHR43157">
    <property type="entry name" value="PHOSPHATIDYLINOSITOL-GLYCAN BIOSYNTHESIS CLASS F PROTEIN-RELATED"/>
    <property type="match status" value="1"/>
</dbReference>
<dbReference type="Pfam" id="PF00106">
    <property type="entry name" value="adh_short"/>
    <property type="match status" value="1"/>
</dbReference>
<evidence type="ECO:0000256" key="1">
    <source>
        <dbReference type="ARBA" id="ARBA00023002"/>
    </source>
</evidence>
<keyword evidence="1" id="KW-0560">Oxidoreductase</keyword>
<evidence type="ECO:0000313" key="2">
    <source>
        <dbReference type="EMBL" id="KAK7465422.1"/>
    </source>
</evidence>
<organism evidence="2 3">
    <name type="scientific">Marasmiellus scandens</name>
    <dbReference type="NCBI Taxonomy" id="2682957"/>
    <lineage>
        <taxon>Eukaryota</taxon>
        <taxon>Fungi</taxon>
        <taxon>Dikarya</taxon>
        <taxon>Basidiomycota</taxon>
        <taxon>Agaricomycotina</taxon>
        <taxon>Agaricomycetes</taxon>
        <taxon>Agaricomycetidae</taxon>
        <taxon>Agaricales</taxon>
        <taxon>Marasmiineae</taxon>
        <taxon>Omphalotaceae</taxon>
        <taxon>Marasmiellus</taxon>
    </lineage>
</organism>
<comment type="caution">
    <text evidence="2">The sequence shown here is derived from an EMBL/GenBank/DDBJ whole genome shotgun (WGS) entry which is preliminary data.</text>
</comment>
<dbReference type="Proteomes" id="UP001498398">
    <property type="component" value="Unassembled WGS sequence"/>
</dbReference>